<reference evidence="1" key="1">
    <citation type="submission" date="2013-07" db="EMBL/GenBank/DDBJ databases">
        <title>The genome of Eucalyptus grandis.</title>
        <authorList>
            <person name="Schmutz J."/>
            <person name="Hayes R."/>
            <person name="Myburg A."/>
            <person name="Tuskan G."/>
            <person name="Grattapaglia D."/>
            <person name="Rokhsar D.S."/>
        </authorList>
    </citation>
    <scope>NUCLEOTIDE SEQUENCE</scope>
    <source>
        <tissue evidence="1">Leaf extractions</tissue>
    </source>
</reference>
<proteinExistence type="predicted"/>
<name>A0A059CSS2_EUCGR</name>
<dbReference type="Gramene" id="KCW81246">
    <property type="protein sequence ID" value="KCW81246"/>
    <property type="gene ID" value="EUGRSUZ_C02617"/>
</dbReference>
<organism evidence="1">
    <name type="scientific">Eucalyptus grandis</name>
    <name type="common">Flooded gum</name>
    <dbReference type="NCBI Taxonomy" id="71139"/>
    <lineage>
        <taxon>Eukaryota</taxon>
        <taxon>Viridiplantae</taxon>
        <taxon>Streptophyta</taxon>
        <taxon>Embryophyta</taxon>
        <taxon>Tracheophyta</taxon>
        <taxon>Spermatophyta</taxon>
        <taxon>Magnoliopsida</taxon>
        <taxon>eudicotyledons</taxon>
        <taxon>Gunneridae</taxon>
        <taxon>Pentapetalae</taxon>
        <taxon>rosids</taxon>
        <taxon>malvids</taxon>
        <taxon>Myrtales</taxon>
        <taxon>Myrtaceae</taxon>
        <taxon>Myrtoideae</taxon>
        <taxon>Eucalypteae</taxon>
        <taxon>Eucalyptus</taxon>
    </lineage>
</organism>
<gene>
    <name evidence="1" type="ORF">EUGRSUZ_C02617</name>
</gene>
<accession>A0A059CSS2</accession>
<evidence type="ECO:0000313" key="1">
    <source>
        <dbReference type="EMBL" id="KCW81246.1"/>
    </source>
</evidence>
<protein>
    <submittedName>
        <fullName evidence="1">Uncharacterized protein</fullName>
    </submittedName>
</protein>
<sequence length="93" mass="10872">MIELQGFIHHHSLFNTESFFYQFLLCDYKFRATFNLMLLKSFILVISKISTVCVNAFQLYSEQVIFQIANFSDPQCKSTLYQNAYIGCSLQGY</sequence>
<dbReference type="InParanoid" id="A0A059CSS2"/>
<dbReference type="EMBL" id="KK198755">
    <property type="protein sequence ID" value="KCW81246.1"/>
    <property type="molecule type" value="Genomic_DNA"/>
</dbReference>
<dbReference type="AlphaFoldDB" id="A0A059CSS2"/>